<feature type="compositionally biased region" description="Basic and acidic residues" evidence="1">
    <location>
        <begin position="180"/>
        <end position="192"/>
    </location>
</feature>
<reference evidence="2 3" key="1">
    <citation type="submission" date="2024-02" db="EMBL/GenBank/DDBJ databases">
        <authorList>
            <person name="Chen Y."/>
            <person name="Shah S."/>
            <person name="Dougan E. K."/>
            <person name="Thang M."/>
            <person name="Chan C."/>
        </authorList>
    </citation>
    <scope>NUCLEOTIDE SEQUENCE [LARGE SCALE GENOMIC DNA]</scope>
</reference>
<accession>A0ABP0KT78</accession>
<keyword evidence="3" id="KW-1185">Reference proteome</keyword>
<comment type="caution">
    <text evidence="2">The sequence shown here is derived from an EMBL/GenBank/DDBJ whole genome shotgun (WGS) entry which is preliminary data.</text>
</comment>
<name>A0ABP0KT78_9DINO</name>
<protein>
    <submittedName>
        <fullName evidence="2">Uncharacterized protein</fullName>
    </submittedName>
</protein>
<feature type="region of interest" description="Disordered" evidence="1">
    <location>
        <begin position="161"/>
        <end position="216"/>
    </location>
</feature>
<proteinExistence type="predicted"/>
<dbReference type="EMBL" id="CAXAMN010009835">
    <property type="protein sequence ID" value="CAK9029903.1"/>
    <property type="molecule type" value="Genomic_DNA"/>
</dbReference>
<evidence type="ECO:0000313" key="2">
    <source>
        <dbReference type="EMBL" id="CAK9029903.1"/>
    </source>
</evidence>
<feature type="compositionally biased region" description="Low complexity" evidence="1">
    <location>
        <begin position="195"/>
        <end position="206"/>
    </location>
</feature>
<dbReference type="Proteomes" id="UP001642484">
    <property type="component" value="Unassembled WGS sequence"/>
</dbReference>
<evidence type="ECO:0000256" key="1">
    <source>
        <dbReference type="SAM" id="MobiDB-lite"/>
    </source>
</evidence>
<organism evidence="2 3">
    <name type="scientific">Durusdinium trenchii</name>
    <dbReference type="NCBI Taxonomy" id="1381693"/>
    <lineage>
        <taxon>Eukaryota</taxon>
        <taxon>Sar</taxon>
        <taxon>Alveolata</taxon>
        <taxon>Dinophyceae</taxon>
        <taxon>Suessiales</taxon>
        <taxon>Symbiodiniaceae</taxon>
        <taxon>Durusdinium</taxon>
    </lineage>
</organism>
<evidence type="ECO:0000313" key="3">
    <source>
        <dbReference type="Proteomes" id="UP001642484"/>
    </source>
</evidence>
<gene>
    <name evidence="2" type="ORF">CCMP2556_LOCUS17673</name>
</gene>
<sequence>MTFVQDHSGKVHTRQGKVTTKDLEVNSQVLLATVAGARGVARLSAHVLKAAILAFYSLYRLFPAGVVAELPSVQEWALKQAVAIKKLASRLRRLMKRAKAAKSKAVSELKEGARQRGWAIHPPKKGDCRAEPRVVCLKRVSQVLVGAALLETITVQFVPDPSSKRFPKPKFPTNTSVCAQDERPGGDPDGLKELATPASTASTATPGSELSSTVSSAPSEKLERVVAQLSRLKLDFSEDVDQECAVSPTPPSCERTPKIDAIVSSLREAMGSKPNVAAKTGKPGEKSFVLPTCVSCEGG</sequence>